<evidence type="ECO:0000313" key="1">
    <source>
        <dbReference type="EMBL" id="GJJ13519.1"/>
    </source>
</evidence>
<protein>
    <submittedName>
        <fullName evidence="1">Uncharacterized protein</fullName>
    </submittedName>
</protein>
<evidence type="ECO:0000313" key="2">
    <source>
        <dbReference type="Proteomes" id="UP001050691"/>
    </source>
</evidence>
<dbReference type="Proteomes" id="UP001050691">
    <property type="component" value="Unassembled WGS sequence"/>
</dbReference>
<sequence length="97" mass="10779">MSLKGRYIIHPKDASDGKSLVIGPAPPIYPPPDVPLIVINNMIANWNLVPVESTTYKVFSAMVKAYKWINKRDTLVASATTGPGDFRFEKVNEVLYT</sequence>
<gene>
    <name evidence="1" type="ORF">Clacol_007773</name>
</gene>
<proteinExistence type="predicted"/>
<keyword evidence="2" id="KW-1185">Reference proteome</keyword>
<organism evidence="1 2">
    <name type="scientific">Clathrus columnatus</name>
    <dbReference type="NCBI Taxonomy" id="1419009"/>
    <lineage>
        <taxon>Eukaryota</taxon>
        <taxon>Fungi</taxon>
        <taxon>Dikarya</taxon>
        <taxon>Basidiomycota</taxon>
        <taxon>Agaricomycotina</taxon>
        <taxon>Agaricomycetes</taxon>
        <taxon>Phallomycetidae</taxon>
        <taxon>Phallales</taxon>
        <taxon>Clathraceae</taxon>
        <taxon>Clathrus</taxon>
    </lineage>
</organism>
<comment type="caution">
    <text evidence="1">The sequence shown here is derived from an EMBL/GenBank/DDBJ whole genome shotgun (WGS) entry which is preliminary data.</text>
</comment>
<reference evidence="1" key="1">
    <citation type="submission" date="2021-10" db="EMBL/GenBank/DDBJ databases">
        <title>De novo Genome Assembly of Clathrus columnatus (Basidiomycota, Fungi) Using Illumina and Nanopore Sequence Data.</title>
        <authorList>
            <person name="Ogiso-Tanaka E."/>
            <person name="Itagaki H."/>
            <person name="Hosoya T."/>
            <person name="Hosaka K."/>
        </authorList>
    </citation>
    <scope>NUCLEOTIDE SEQUENCE</scope>
    <source>
        <strain evidence="1">MO-923</strain>
    </source>
</reference>
<dbReference type="EMBL" id="BPWL01000008">
    <property type="protein sequence ID" value="GJJ13519.1"/>
    <property type="molecule type" value="Genomic_DNA"/>
</dbReference>
<accession>A0AAV5AK71</accession>
<dbReference type="AlphaFoldDB" id="A0AAV5AK71"/>
<name>A0AAV5AK71_9AGAM</name>